<dbReference type="Pfam" id="PF08642">
    <property type="entry name" value="Rxt3"/>
    <property type="match status" value="1"/>
</dbReference>
<sequence>MPMGNDKRPAYPGDRVPNAGWNETVEDRYHDHRGYRPHEPQQQPPPQQQQQQHMQHQGHPLQAPHPLPPHRDDRSAPPLPFHRQDNNATPPLSESNSSGRSMLNASPQMYRAEHPRERDHPREHPHPHPPPPHYAQQGPPPPPPPPPYPPGPSLQSTQQQHHQLQQQLQQGSLKPAHHSGAPPAGPFAPQPLFSQPPPPPQGPPHPHHHQRSASYSEPQHQQSQLQYHPRAAEPARVDCQSPDAAPEPPSLPANLSGSDTAPSPGFPSSIERQLFRWRREGPALDLVSRNPPRNAAPDGPGPFASEAPVHAWGQATNRGSCDRGHPIEQPTDEQTTTATLPRDEDPPIPSRAQLIAPPRRATTLFAAVTTPLAAHLPTPIGTSAPTPACGSISTPASLATPPVLPHTRTYSGPRPVSATAATPPQGSESPSHKLLPREPQPTPDYRTSSPRTAPPRAYPSTAQPASSVTTNTTSQCLASWPPAGATPAARVTFVPSPGAADVLGRLHIFYLVYGPYARVAVCNNAALPNLHQYGDDRKKLASGLEDPSQLLGERPHEPKPWDREAHERERSSDMPPLRAEEALVKGIHERKYPSAFSSDMMQSPKLKREVIVIEESEGMMKKDDDIEMTGVEGILSPHRRSEPQVERAAKRRKPYYTPSSHLRSDSTLSNLDEPGLLSNTPPKGPTFASVSMANGNNITSNASSLPSIPPQQVVDNSDVIEELKKHERHHLGSMVYSPTVVKKSGSVKSWSHIPLFTDRENGTFIVRIPWYVLSLEERERVCRKRLLWGTEVYSDDSNVLAVLIHLGYVPGVRDGQEVVEYASAHDTVVAKLSAPKRRGATARQREIAAMMTEGLPKPAQKIPDRKDLLVKLVVCGSLREYASVVKYGLKSRSWENHDGMSFMVEDVKWVEENYAGFGDKRGVAGVHERLAKWQKMRTANDVAAVATQEAVTGAPAAVTVSGSQWLVRPGVEKVETGKESAGAMHVDGEAEAEKGGEKVESAEKVEAANPGLTTS</sequence>
<feature type="compositionally biased region" description="Polar residues" evidence="1">
    <location>
        <begin position="212"/>
        <end position="226"/>
    </location>
</feature>
<accession>W7I5A5</accession>
<feature type="compositionally biased region" description="Polar residues" evidence="1">
    <location>
        <begin position="86"/>
        <end position="107"/>
    </location>
</feature>
<dbReference type="OrthoDB" id="3596986at2759"/>
<feature type="compositionally biased region" description="Basic and acidic residues" evidence="1">
    <location>
        <begin position="986"/>
        <end position="1006"/>
    </location>
</feature>
<feature type="compositionally biased region" description="Pro residues" evidence="1">
    <location>
        <begin position="183"/>
        <end position="204"/>
    </location>
</feature>
<evidence type="ECO:0000313" key="3">
    <source>
        <dbReference type="Proteomes" id="UP000024837"/>
    </source>
</evidence>
<feature type="compositionally biased region" description="Basic and acidic residues" evidence="1">
    <location>
        <begin position="553"/>
        <end position="578"/>
    </location>
</feature>
<dbReference type="Proteomes" id="UP000024837">
    <property type="component" value="Unassembled WGS sequence"/>
</dbReference>
<dbReference type="PANTHER" id="PTHR48125">
    <property type="entry name" value="LP07818P1"/>
    <property type="match status" value="1"/>
</dbReference>
<dbReference type="HOGENOM" id="CLU_276467_0_0_1"/>
<dbReference type="AlphaFoldDB" id="W7I5A5"/>
<keyword evidence="3" id="KW-1185">Reference proteome</keyword>
<feature type="region of interest" description="Disordered" evidence="1">
    <location>
        <begin position="638"/>
        <end position="695"/>
    </location>
</feature>
<feature type="region of interest" description="Disordered" evidence="1">
    <location>
        <begin position="386"/>
        <end position="479"/>
    </location>
</feature>
<evidence type="ECO:0000256" key="1">
    <source>
        <dbReference type="SAM" id="MobiDB-lite"/>
    </source>
</evidence>
<feature type="compositionally biased region" description="Basic and acidic residues" evidence="1">
    <location>
        <begin position="273"/>
        <end position="282"/>
    </location>
</feature>
<feature type="compositionally biased region" description="Polar residues" evidence="1">
    <location>
        <begin position="460"/>
        <end position="477"/>
    </location>
</feature>
<feature type="region of interest" description="Disordered" evidence="1">
    <location>
        <begin position="545"/>
        <end position="578"/>
    </location>
</feature>
<feature type="region of interest" description="Disordered" evidence="1">
    <location>
        <begin position="976"/>
        <end position="1015"/>
    </location>
</feature>
<feature type="compositionally biased region" description="Basic and acidic residues" evidence="1">
    <location>
        <begin position="111"/>
        <end position="126"/>
    </location>
</feature>
<dbReference type="PANTHER" id="PTHR48125:SF12">
    <property type="entry name" value="AT HOOK TRANSCRIPTION FACTOR FAMILY-RELATED"/>
    <property type="match status" value="1"/>
</dbReference>
<dbReference type="InterPro" id="IPR013951">
    <property type="entry name" value="Rxt3"/>
</dbReference>
<feature type="compositionally biased region" description="Low complexity" evidence="1">
    <location>
        <begin position="158"/>
        <end position="170"/>
    </location>
</feature>
<feature type="compositionally biased region" description="Polar residues" evidence="1">
    <location>
        <begin position="386"/>
        <end position="397"/>
    </location>
</feature>
<feature type="compositionally biased region" description="Pro residues" evidence="1">
    <location>
        <begin position="128"/>
        <end position="152"/>
    </location>
</feature>
<evidence type="ECO:0000313" key="2">
    <source>
        <dbReference type="EMBL" id="EWC47627.1"/>
    </source>
</evidence>
<gene>
    <name evidence="2" type="ORF">DRE_03247</name>
</gene>
<feature type="compositionally biased region" description="Basic and acidic residues" evidence="1">
    <location>
        <begin position="639"/>
        <end position="648"/>
    </location>
</feature>
<protein>
    <submittedName>
        <fullName evidence="2">Uncharacterized protein</fullName>
    </submittedName>
</protein>
<feature type="region of interest" description="Disordered" evidence="1">
    <location>
        <begin position="1"/>
        <end position="357"/>
    </location>
</feature>
<feature type="compositionally biased region" description="Low complexity" evidence="1">
    <location>
        <begin position="48"/>
        <end position="64"/>
    </location>
</feature>
<reference evidence="2 3" key="1">
    <citation type="submission" date="2013-05" db="EMBL/GenBank/DDBJ databases">
        <title>Drechslerella stenobrocha genome reveals carnivorous origination and mechanical trapping mechanism of predatory fungi.</title>
        <authorList>
            <person name="Liu X."/>
            <person name="Zhang W."/>
            <person name="Liu K."/>
        </authorList>
    </citation>
    <scope>NUCLEOTIDE SEQUENCE [LARGE SCALE GENOMIC DNA]</scope>
    <source>
        <strain evidence="2 3">248</strain>
    </source>
</reference>
<feature type="compositionally biased region" description="Basic and acidic residues" evidence="1">
    <location>
        <begin position="25"/>
        <end position="39"/>
    </location>
</feature>
<feature type="compositionally biased region" description="Polar residues" evidence="1">
    <location>
        <begin position="657"/>
        <end position="670"/>
    </location>
</feature>
<proteinExistence type="predicted"/>
<organism evidence="2 3">
    <name type="scientific">Drechslerella stenobrocha 248</name>
    <dbReference type="NCBI Taxonomy" id="1043628"/>
    <lineage>
        <taxon>Eukaryota</taxon>
        <taxon>Fungi</taxon>
        <taxon>Dikarya</taxon>
        <taxon>Ascomycota</taxon>
        <taxon>Pezizomycotina</taxon>
        <taxon>Orbiliomycetes</taxon>
        <taxon>Orbiliales</taxon>
        <taxon>Orbiliaceae</taxon>
        <taxon>Drechslerella</taxon>
    </lineage>
</organism>
<dbReference type="EMBL" id="KI966409">
    <property type="protein sequence ID" value="EWC47627.1"/>
    <property type="molecule type" value="Genomic_DNA"/>
</dbReference>
<name>W7I5A5_9PEZI</name>
<feature type="compositionally biased region" description="Polar residues" evidence="1">
    <location>
        <begin position="419"/>
        <end position="429"/>
    </location>
</feature>